<evidence type="ECO:0000313" key="4">
    <source>
        <dbReference type="EMBL" id="GFH40500.1"/>
    </source>
</evidence>
<keyword evidence="1" id="KW-1133">Transmembrane helix</keyword>
<evidence type="ECO:0000259" key="3">
    <source>
        <dbReference type="Pfam" id="PF11797"/>
    </source>
</evidence>
<feature type="transmembrane region" description="Helical" evidence="1">
    <location>
        <begin position="273"/>
        <end position="296"/>
    </location>
</feature>
<name>A0A6A0B545_9LACT</name>
<sequence>MKKIISILILIASFAVAHVYANEMDFTVKPILDSGQTLSESTISSKYETGKVLTFELKNESDEPINILIKTSYPGLDTHGNQTFSSSESFLKAPKTVALAAKQSKKITITFDADTFKSDFDGEISNAILFIQDDIGYYFEYMINVRKNDNKATEKLQLVKSEPTNIDGKRAVRITLKNASNAWLKDVKITSKTLGMDGGKTENHDFSKIAPNSKIEILLPLGKSFQVGRYLTDITAKTADKSWHFKANFVLTQTQVDKLNGLKKLPDTGRNAWFLRAISGLVTLLALGIGVQLWLINRKSSCNK</sequence>
<reference evidence="4 5" key="1">
    <citation type="submission" date="2020-02" db="EMBL/GenBank/DDBJ databases">
        <title>Draft genome sequence of Lactococcus sp. Hs20B0-1.</title>
        <authorList>
            <person name="Noda S."/>
            <person name="Yuki M."/>
            <person name="Ohkuma M."/>
        </authorList>
    </citation>
    <scope>NUCLEOTIDE SEQUENCE [LARGE SCALE GENOMIC DNA]</scope>
    <source>
        <strain evidence="4 5">Hs20B0-1</strain>
    </source>
</reference>
<feature type="signal peptide" evidence="2">
    <location>
        <begin position="1"/>
        <end position="21"/>
    </location>
</feature>
<gene>
    <name evidence="4" type="ORF">Hs20B_08980</name>
</gene>
<feature type="domain" description="WxL Interacting Protein host binding" evidence="3">
    <location>
        <begin position="137"/>
        <end position="260"/>
    </location>
</feature>
<organism evidence="4 5">
    <name type="scientific">Pseudolactococcus insecticola</name>
    <dbReference type="NCBI Taxonomy" id="2709158"/>
    <lineage>
        <taxon>Bacteria</taxon>
        <taxon>Bacillati</taxon>
        <taxon>Bacillota</taxon>
        <taxon>Bacilli</taxon>
        <taxon>Lactobacillales</taxon>
        <taxon>Streptococcaceae</taxon>
        <taxon>Pseudolactococcus</taxon>
    </lineage>
</organism>
<dbReference type="Pfam" id="PF11797">
    <property type="entry name" value="WxLIP_HBD"/>
    <property type="match status" value="1"/>
</dbReference>
<keyword evidence="2" id="KW-0732">Signal</keyword>
<evidence type="ECO:0000256" key="1">
    <source>
        <dbReference type="SAM" id="Phobius"/>
    </source>
</evidence>
<accession>A0A6A0B545</accession>
<dbReference type="RefSeq" id="WP_172356078.1">
    <property type="nucleotide sequence ID" value="NZ_BLLH01000003.1"/>
</dbReference>
<comment type="caution">
    <text evidence="4">The sequence shown here is derived from an EMBL/GenBank/DDBJ whole genome shotgun (WGS) entry which is preliminary data.</text>
</comment>
<keyword evidence="1" id="KW-0812">Transmembrane</keyword>
<dbReference type="Proteomes" id="UP000475928">
    <property type="component" value="Unassembled WGS sequence"/>
</dbReference>
<dbReference type="EMBL" id="BLLH01000003">
    <property type="protein sequence ID" value="GFH40500.1"/>
    <property type="molecule type" value="Genomic_DNA"/>
</dbReference>
<dbReference type="InterPro" id="IPR021759">
    <property type="entry name" value="WxLIP_HBD"/>
</dbReference>
<feature type="chain" id="PRO_5039731068" evidence="2">
    <location>
        <begin position="22"/>
        <end position="304"/>
    </location>
</feature>
<proteinExistence type="predicted"/>
<keyword evidence="5" id="KW-1185">Reference proteome</keyword>
<protein>
    <submittedName>
        <fullName evidence="4">Cell surface protein</fullName>
    </submittedName>
</protein>
<evidence type="ECO:0000256" key="2">
    <source>
        <dbReference type="SAM" id="SignalP"/>
    </source>
</evidence>
<dbReference type="AlphaFoldDB" id="A0A6A0B545"/>
<keyword evidence="1" id="KW-0472">Membrane</keyword>
<evidence type="ECO:0000313" key="5">
    <source>
        <dbReference type="Proteomes" id="UP000475928"/>
    </source>
</evidence>